<keyword evidence="5 8" id="KW-0564">Palmitate</keyword>
<feature type="chain" id="PRO_5023158004" evidence="8">
    <location>
        <begin position="22"/>
        <end position="464"/>
    </location>
</feature>
<dbReference type="InterPro" id="IPR003423">
    <property type="entry name" value="OMP_efflux"/>
</dbReference>
<dbReference type="GO" id="GO:0009279">
    <property type="term" value="C:cell outer membrane"/>
    <property type="evidence" value="ECO:0007669"/>
    <property type="project" value="UniProtKB-SubCell"/>
</dbReference>
<evidence type="ECO:0000313" key="10">
    <source>
        <dbReference type="Proteomes" id="UP000379480"/>
    </source>
</evidence>
<dbReference type="Proteomes" id="UP000379480">
    <property type="component" value="Unassembled WGS sequence"/>
</dbReference>
<dbReference type="AlphaFoldDB" id="A0A5E7DRQ4"/>
<keyword evidence="2 8" id="KW-1134">Transmembrane beta strand</keyword>
<keyword evidence="6" id="KW-0998">Cell outer membrane</keyword>
<feature type="signal peptide" evidence="8">
    <location>
        <begin position="1"/>
        <end position="21"/>
    </location>
</feature>
<keyword evidence="8" id="KW-0732">Signal</keyword>
<evidence type="ECO:0000256" key="6">
    <source>
        <dbReference type="ARBA" id="ARBA00023237"/>
    </source>
</evidence>
<reference evidence="9 10" key="1">
    <citation type="submission" date="2019-09" db="EMBL/GenBank/DDBJ databases">
        <authorList>
            <person name="Chandra G."/>
            <person name="Truman W A."/>
        </authorList>
    </citation>
    <scope>NUCLEOTIDE SEQUENCE [LARGE SCALE GENOMIC DNA]</scope>
    <source>
        <strain evidence="9">PS723</strain>
    </source>
</reference>
<comment type="subcellular location">
    <subcellularLocation>
        <location evidence="8">Cell outer membrane</location>
        <topology evidence="8">Lipid-anchor</topology>
    </subcellularLocation>
</comment>
<name>A0A5E7DRQ4_PSEFL</name>
<evidence type="ECO:0000256" key="2">
    <source>
        <dbReference type="ARBA" id="ARBA00022452"/>
    </source>
</evidence>
<dbReference type="InterPro" id="IPR010131">
    <property type="entry name" value="MdtP/NodT-like"/>
</dbReference>
<dbReference type="SUPFAM" id="SSF56954">
    <property type="entry name" value="Outer membrane efflux proteins (OEP)"/>
    <property type="match status" value="1"/>
</dbReference>
<sequence precursor="true">MKPPLSLLAACLLLSACGTPAQRPDSGIQPPAAWHSPAAAAARQTSEHWWTHFGSSELDRLIEQARLGSFDLAAAMARVRQAQASAVIAGGPLLPEIKGGFNANRQKLLRGNGYSQLDADSSNKAVDYFDANLSASYEIDFWGGKRAAHDSALHGVRASEFDQATVELTLLSSVANSYAQALSLREQGRISELNLANAQKVLQLVQTRYDAGSATALELAQQKSLVAAQQRQLPAVQQQAEDALITLAALLGQSVQALSLGEQRFEQLSWPSIGAGLPSDLLSRRPDIARAEAQLAAAQADVSVARAAMLPSVTLSANIGSGANNASDILSSPFYNLTAGLVAPIFNNGRLGAERDKATARQQELLETYRGSIINGFADVEKALNSIDGLDRQRQWQSEELSQAQTAFRIAESRYQAGAEDLLTVLDTQRTLYAAQDLNVQLRLARVQASVALYKALGGGWSVL</sequence>
<dbReference type="OrthoDB" id="9770517at2"/>
<keyword evidence="4 8" id="KW-0472">Membrane</keyword>
<evidence type="ECO:0000256" key="7">
    <source>
        <dbReference type="ARBA" id="ARBA00023288"/>
    </source>
</evidence>
<dbReference type="PANTHER" id="PTHR30203">
    <property type="entry name" value="OUTER MEMBRANE CATION EFFLUX PROTEIN"/>
    <property type="match status" value="1"/>
</dbReference>
<proteinExistence type="inferred from homology"/>
<dbReference type="EMBL" id="CABVHY010000021">
    <property type="protein sequence ID" value="VVO19126.1"/>
    <property type="molecule type" value="Genomic_DNA"/>
</dbReference>
<dbReference type="Gene3D" id="2.20.200.10">
    <property type="entry name" value="Outer membrane efflux proteins (OEP)"/>
    <property type="match status" value="1"/>
</dbReference>
<comment type="similarity">
    <text evidence="1 8">Belongs to the outer membrane factor (OMF) (TC 1.B.17) family.</text>
</comment>
<keyword evidence="3 8" id="KW-0812">Transmembrane</keyword>
<protein>
    <submittedName>
        <fullName evidence="9">Outer membrane protein OprM</fullName>
    </submittedName>
</protein>
<evidence type="ECO:0000256" key="4">
    <source>
        <dbReference type="ARBA" id="ARBA00023136"/>
    </source>
</evidence>
<gene>
    <name evidence="9" type="primary">oprM_3</name>
    <name evidence="9" type="ORF">PS723_04059</name>
</gene>
<evidence type="ECO:0000256" key="1">
    <source>
        <dbReference type="ARBA" id="ARBA00007613"/>
    </source>
</evidence>
<evidence type="ECO:0000256" key="5">
    <source>
        <dbReference type="ARBA" id="ARBA00023139"/>
    </source>
</evidence>
<dbReference type="PANTHER" id="PTHR30203:SF33">
    <property type="entry name" value="BLR4455 PROTEIN"/>
    <property type="match status" value="1"/>
</dbReference>
<evidence type="ECO:0000256" key="8">
    <source>
        <dbReference type="RuleBase" id="RU362097"/>
    </source>
</evidence>
<evidence type="ECO:0000313" key="9">
    <source>
        <dbReference type="EMBL" id="VVO19126.1"/>
    </source>
</evidence>
<keyword evidence="7 8" id="KW-0449">Lipoprotein</keyword>
<dbReference type="GO" id="GO:0015562">
    <property type="term" value="F:efflux transmembrane transporter activity"/>
    <property type="evidence" value="ECO:0007669"/>
    <property type="project" value="InterPro"/>
</dbReference>
<dbReference type="Gene3D" id="1.20.1600.10">
    <property type="entry name" value="Outer membrane efflux proteins (OEP)"/>
    <property type="match status" value="1"/>
</dbReference>
<dbReference type="RefSeq" id="WP_150805394.1">
    <property type="nucleotide sequence ID" value="NZ_CABVHY010000021.1"/>
</dbReference>
<accession>A0A5E7DRQ4</accession>
<dbReference type="Pfam" id="PF02321">
    <property type="entry name" value="OEP"/>
    <property type="match status" value="2"/>
</dbReference>
<evidence type="ECO:0000256" key="3">
    <source>
        <dbReference type="ARBA" id="ARBA00022692"/>
    </source>
</evidence>
<dbReference type="PROSITE" id="PS51257">
    <property type="entry name" value="PROKAR_LIPOPROTEIN"/>
    <property type="match status" value="1"/>
</dbReference>
<dbReference type="NCBIfam" id="TIGR01845">
    <property type="entry name" value="outer_NodT"/>
    <property type="match status" value="1"/>
</dbReference>
<organism evidence="9 10">
    <name type="scientific">Pseudomonas fluorescens</name>
    <dbReference type="NCBI Taxonomy" id="294"/>
    <lineage>
        <taxon>Bacteria</taxon>
        <taxon>Pseudomonadati</taxon>
        <taxon>Pseudomonadota</taxon>
        <taxon>Gammaproteobacteria</taxon>
        <taxon>Pseudomonadales</taxon>
        <taxon>Pseudomonadaceae</taxon>
        <taxon>Pseudomonas</taxon>
    </lineage>
</organism>